<feature type="transmembrane region" description="Helical" evidence="1">
    <location>
        <begin position="55"/>
        <end position="76"/>
    </location>
</feature>
<keyword evidence="1" id="KW-0472">Membrane</keyword>
<evidence type="ECO:0000313" key="3">
    <source>
        <dbReference type="Proteomes" id="UP001500827"/>
    </source>
</evidence>
<feature type="transmembrane region" description="Helical" evidence="1">
    <location>
        <begin position="17"/>
        <end position="35"/>
    </location>
</feature>
<dbReference type="EMBL" id="BAABBM010000001">
    <property type="protein sequence ID" value="GAA3904217.1"/>
    <property type="molecule type" value="Genomic_DNA"/>
</dbReference>
<dbReference type="Proteomes" id="UP001500827">
    <property type="component" value="Unassembled WGS sequence"/>
</dbReference>
<gene>
    <name evidence="2" type="ORF">GCM10022276_23560</name>
</gene>
<comment type="caution">
    <text evidence="2">The sequence shown here is derived from an EMBL/GenBank/DDBJ whole genome shotgun (WGS) entry which is preliminary data.</text>
</comment>
<protein>
    <submittedName>
        <fullName evidence="2">Uncharacterized protein</fullName>
    </submittedName>
</protein>
<accession>A0ABP7LN53</accession>
<sequence length="83" mass="8884">MAPHFERGAVMSKKTRALLAIVLVELLLAGIWFYLASLGAAHPERVAPGFHRTVGSTMGAAMGGFLGLGLILYLMAAKRDRES</sequence>
<keyword evidence="3" id="KW-1185">Reference proteome</keyword>
<name>A0ABP7LN53_9SPHN</name>
<proteinExistence type="predicted"/>
<evidence type="ECO:0000256" key="1">
    <source>
        <dbReference type="SAM" id="Phobius"/>
    </source>
</evidence>
<evidence type="ECO:0000313" key="2">
    <source>
        <dbReference type="EMBL" id="GAA3904217.1"/>
    </source>
</evidence>
<organism evidence="2 3">
    <name type="scientific">Sphingomonas limnosediminicola</name>
    <dbReference type="NCBI Taxonomy" id="940133"/>
    <lineage>
        <taxon>Bacteria</taxon>
        <taxon>Pseudomonadati</taxon>
        <taxon>Pseudomonadota</taxon>
        <taxon>Alphaproteobacteria</taxon>
        <taxon>Sphingomonadales</taxon>
        <taxon>Sphingomonadaceae</taxon>
        <taxon>Sphingomonas</taxon>
    </lineage>
</organism>
<keyword evidence="1" id="KW-1133">Transmembrane helix</keyword>
<keyword evidence="1" id="KW-0812">Transmembrane</keyword>
<reference evidence="3" key="1">
    <citation type="journal article" date="2019" name="Int. J. Syst. Evol. Microbiol.">
        <title>The Global Catalogue of Microorganisms (GCM) 10K type strain sequencing project: providing services to taxonomists for standard genome sequencing and annotation.</title>
        <authorList>
            <consortium name="The Broad Institute Genomics Platform"/>
            <consortium name="The Broad Institute Genome Sequencing Center for Infectious Disease"/>
            <person name="Wu L."/>
            <person name="Ma J."/>
        </authorList>
    </citation>
    <scope>NUCLEOTIDE SEQUENCE [LARGE SCALE GENOMIC DNA]</scope>
    <source>
        <strain evidence="3">JCM 17543</strain>
    </source>
</reference>